<dbReference type="RefSeq" id="WP_116422209.1">
    <property type="nucleotide sequence ID" value="NZ_NMUE01000094.1"/>
</dbReference>
<evidence type="ECO:0000313" key="4">
    <source>
        <dbReference type="Proteomes" id="UP000257123"/>
    </source>
</evidence>
<name>A0A371QTZ5_9CREN</name>
<evidence type="ECO:0000313" key="3">
    <source>
        <dbReference type="Proteomes" id="UP000256877"/>
    </source>
</evidence>
<organism evidence="1 4">
    <name type="scientific">Pyrobaculum aerophilum</name>
    <dbReference type="NCBI Taxonomy" id="13773"/>
    <lineage>
        <taxon>Archaea</taxon>
        <taxon>Thermoproteota</taxon>
        <taxon>Thermoprotei</taxon>
        <taxon>Thermoproteales</taxon>
        <taxon>Thermoproteaceae</taxon>
        <taxon>Pyrobaculum</taxon>
    </lineage>
</organism>
<sequence length="189" mass="21313">MSGDKTTITVDRDVALRCSKLARELGMSFQKLASDALRIVEEVVKDGGSPMDLLYTWRGIKSMSATDTIALPMTILLKFFEDLQPGKFAPDFYEAGREIGIAMSHEITFADLVKRPLIFKILLPLRSANSRETEREIIFTLAIPPYSKRLTPLLSAYIRGLLDAYGYTQHKIEVKEHIIEVIVYKSAQT</sequence>
<protein>
    <submittedName>
        <fullName evidence="1">Uncharacterized protein</fullName>
    </submittedName>
</protein>
<comment type="caution">
    <text evidence="1">The sequence shown here is derived from an EMBL/GenBank/DDBJ whole genome shotgun (WGS) entry which is preliminary data.</text>
</comment>
<evidence type="ECO:0000313" key="2">
    <source>
        <dbReference type="EMBL" id="RFA95289.1"/>
    </source>
</evidence>
<proteinExistence type="predicted"/>
<reference evidence="3 4" key="1">
    <citation type="submission" date="2017-07" db="EMBL/GenBank/DDBJ databases">
        <title>Draft genome sequence of aerobic hyperthermophilic archaea, Pyrobaculum aerophilum YKB31 and YKB32.</title>
        <authorList>
            <person name="Mochizuki T."/>
            <person name="Berliner A.J."/>
            <person name="Yoshida-Takashima Y."/>
            <person name="Takaki Y."/>
            <person name="Nunoura T."/>
            <person name="Takai K."/>
        </authorList>
    </citation>
    <scope>NUCLEOTIDE SEQUENCE [LARGE SCALE GENOMIC DNA]</scope>
    <source>
        <strain evidence="1 4">YKB31</strain>
        <strain evidence="2 3">YKB32</strain>
    </source>
</reference>
<dbReference type="Proteomes" id="UP000257123">
    <property type="component" value="Unassembled WGS sequence"/>
</dbReference>
<accession>A0A371QTZ5</accession>
<dbReference type="OrthoDB" id="25845at2157"/>
<dbReference type="EMBL" id="NMUE01000094">
    <property type="protein sequence ID" value="RFA92354.1"/>
    <property type="molecule type" value="Genomic_DNA"/>
</dbReference>
<dbReference type="AlphaFoldDB" id="A0A371QTZ5"/>
<evidence type="ECO:0000313" key="1">
    <source>
        <dbReference type="EMBL" id="RFA92354.1"/>
    </source>
</evidence>
<gene>
    <name evidence="1" type="ORF">CGL51_14475</name>
    <name evidence="2" type="ORF">CGL52_13075</name>
</gene>
<dbReference type="Proteomes" id="UP000256877">
    <property type="component" value="Unassembled WGS sequence"/>
</dbReference>
<dbReference type="EMBL" id="NMUF01000060">
    <property type="protein sequence ID" value="RFA95289.1"/>
    <property type="molecule type" value="Genomic_DNA"/>
</dbReference>